<dbReference type="PANTHER" id="PTHR31649:SF10">
    <property type="entry name" value="IP19903P-RELATED"/>
    <property type="match status" value="1"/>
</dbReference>
<comment type="caution">
    <text evidence="2">The sequence shown here is derived from an EMBL/GenBank/DDBJ whole genome shotgun (WGS) entry which is preliminary data.</text>
</comment>
<keyword evidence="1" id="KW-0732">Signal</keyword>
<feature type="chain" id="PRO_5035440628" evidence="1">
    <location>
        <begin position="21"/>
        <end position="190"/>
    </location>
</feature>
<dbReference type="PANTHER" id="PTHR31649">
    <property type="entry name" value="AGAP009604-PA"/>
    <property type="match status" value="1"/>
</dbReference>
<evidence type="ECO:0000313" key="2">
    <source>
        <dbReference type="EMBL" id="KAF2888050.1"/>
    </source>
</evidence>
<feature type="signal peptide" evidence="1">
    <location>
        <begin position="1"/>
        <end position="20"/>
    </location>
</feature>
<dbReference type="Proteomes" id="UP000801492">
    <property type="component" value="Unassembled WGS sequence"/>
</dbReference>
<proteinExistence type="predicted"/>
<keyword evidence="3" id="KW-1185">Reference proteome</keyword>
<sequence>MKLIGSLAILVSCLLHFTLSDHNQLFCKIPEVRDYYWREYVGVIPYDAVPGGVDRMGLTTYIGQAMIHPYGELTASIYQGNTTPVASAIKTHYVNQNVKILCSNSLEKFSWIPTDIDKIQLITNCHLIVGGVDHGNQENIGRINYDEEILLGKVIRLPFEHHGLLVPNNGTETRFTHYEVLAYGCKDKHH</sequence>
<dbReference type="OrthoDB" id="6784110at2759"/>
<reference evidence="2" key="1">
    <citation type="submission" date="2019-08" db="EMBL/GenBank/DDBJ databases">
        <title>The genome of the North American firefly Photinus pyralis.</title>
        <authorList>
            <consortium name="Photinus pyralis genome working group"/>
            <person name="Fallon T.R."/>
            <person name="Sander Lower S.E."/>
            <person name="Weng J.-K."/>
        </authorList>
    </citation>
    <scope>NUCLEOTIDE SEQUENCE</scope>
    <source>
        <strain evidence="2">TRF0915ILg1</strain>
        <tissue evidence="2">Whole body</tissue>
    </source>
</reference>
<name>A0A8K0CIW5_IGNLU</name>
<protein>
    <submittedName>
        <fullName evidence="2">Uncharacterized protein</fullName>
    </submittedName>
</protein>
<gene>
    <name evidence="2" type="ORF">ILUMI_18123</name>
</gene>
<dbReference type="AlphaFoldDB" id="A0A8K0CIW5"/>
<accession>A0A8K0CIW5</accession>
<organism evidence="2 3">
    <name type="scientific">Ignelater luminosus</name>
    <name type="common">Cucubano</name>
    <name type="synonym">Pyrophorus luminosus</name>
    <dbReference type="NCBI Taxonomy" id="2038154"/>
    <lineage>
        <taxon>Eukaryota</taxon>
        <taxon>Metazoa</taxon>
        <taxon>Ecdysozoa</taxon>
        <taxon>Arthropoda</taxon>
        <taxon>Hexapoda</taxon>
        <taxon>Insecta</taxon>
        <taxon>Pterygota</taxon>
        <taxon>Neoptera</taxon>
        <taxon>Endopterygota</taxon>
        <taxon>Coleoptera</taxon>
        <taxon>Polyphaga</taxon>
        <taxon>Elateriformia</taxon>
        <taxon>Elateroidea</taxon>
        <taxon>Elateridae</taxon>
        <taxon>Agrypninae</taxon>
        <taxon>Pyrophorini</taxon>
        <taxon>Ignelater</taxon>
    </lineage>
</organism>
<evidence type="ECO:0000313" key="3">
    <source>
        <dbReference type="Proteomes" id="UP000801492"/>
    </source>
</evidence>
<evidence type="ECO:0000256" key="1">
    <source>
        <dbReference type="SAM" id="SignalP"/>
    </source>
</evidence>
<dbReference type="EMBL" id="VTPC01080263">
    <property type="protein sequence ID" value="KAF2888050.1"/>
    <property type="molecule type" value="Genomic_DNA"/>
</dbReference>